<dbReference type="STRING" id="104452.A0A0L7KUG0"/>
<accession>A0A0L7KUG0</accession>
<comment type="caution">
    <text evidence="1">The sequence shown here is derived from an EMBL/GenBank/DDBJ whole genome shotgun (WGS) entry which is preliminary data.</text>
</comment>
<gene>
    <name evidence="1" type="ORF">OBRU01_21072</name>
</gene>
<proteinExistence type="predicted"/>
<dbReference type="PANTHER" id="PTHR41161">
    <property type="entry name" value="PROTEIN NCBP2AS2"/>
    <property type="match status" value="1"/>
</dbReference>
<sequence>MPLRSLFRYLANNEHLVQRLAESYPVRRAAQLAVSIFYRGKEKLHDIDPQKVNRLVTFLSKFRQNLKEGIEDAKRQLKK</sequence>
<dbReference type="InterPro" id="IPR042407">
    <property type="entry name" value="NCBP2-AS2"/>
</dbReference>
<dbReference type="PANTHER" id="PTHR41161:SF1">
    <property type="entry name" value="PROTEIN NCBP2AS2"/>
    <property type="match status" value="1"/>
</dbReference>
<protein>
    <submittedName>
        <fullName evidence="1">Uncharacterized protein</fullName>
    </submittedName>
</protein>
<evidence type="ECO:0000313" key="1">
    <source>
        <dbReference type="EMBL" id="KOB66745.1"/>
    </source>
</evidence>
<name>A0A0L7KUG0_OPEBR</name>
<organism evidence="1 2">
    <name type="scientific">Operophtera brumata</name>
    <name type="common">Winter moth</name>
    <name type="synonym">Phalaena brumata</name>
    <dbReference type="NCBI Taxonomy" id="104452"/>
    <lineage>
        <taxon>Eukaryota</taxon>
        <taxon>Metazoa</taxon>
        <taxon>Ecdysozoa</taxon>
        <taxon>Arthropoda</taxon>
        <taxon>Hexapoda</taxon>
        <taxon>Insecta</taxon>
        <taxon>Pterygota</taxon>
        <taxon>Neoptera</taxon>
        <taxon>Endopterygota</taxon>
        <taxon>Lepidoptera</taxon>
        <taxon>Glossata</taxon>
        <taxon>Ditrysia</taxon>
        <taxon>Geometroidea</taxon>
        <taxon>Geometridae</taxon>
        <taxon>Larentiinae</taxon>
        <taxon>Operophtera</taxon>
    </lineage>
</organism>
<dbReference type="Proteomes" id="UP000037510">
    <property type="component" value="Unassembled WGS sequence"/>
</dbReference>
<evidence type="ECO:0000313" key="2">
    <source>
        <dbReference type="Proteomes" id="UP000037510"/>
    </source>
</evidence>
<keyword evidence="2" id="KW-1185">Reference proteome</keyword>
<dbReference type="EMBL" id="JTDY01005690">
    <property type="protein sequence ID" value="KOB66745.1"/>
    <property type="molecule type" value="Genomic_DNA"/>
</dbReference>
<reference evidence="1 2" key="1">
    <citation type="journal article" date="2015" name="Genome Biol. Evol.">
        <title>The genome of winter moth (Operophtera brumata) provides a genomic perspective on sexual dimorphism and phenology.</title>
        <authorList>
            <person name="Derks M.F."/>
            <person name="Smit S."/>
            <person name="Salis L."/>
            <person name="Schijlen E."/>
            <person name="Bossers A."/>
            <person name="Mateman C."/>
            <person name="Pijl A.S."/>
            <person name="de Ridder D."/>
            <person name="Groenen M.A."/>
            <person name="Visser M.E."/>
            <person name="Megens H.J."/>
        </authorList>
    </citation>
    <scope>NUCLEOTIDE SEQUENCE [LARGE SCALE GENOMIC DNA]</scope>
    <source>
        <strain evidence="1">WM2013NL</strain>
        <tissue evidence="1">Head and thorax</tissue>
    </source>
</reference>
<dbReference type="AlphaFoldDB" id="A0A0L7KUG0"/>